<dbReference type="PROSITE" id="PS00080">
    <property type="entry name" value="MULTICOPPER_OXIDASE2"/>
    <property type="match status" value="1"/>
</dbReference>
<dbReference type="CDD" id="cd13861">
    <property type="entry name" value="CuRO_1_CumA_like"/>
    <property type="match status" value="1"/>
</dbReference>
<feature type="signal peptide" evidence="5">
    <location>
        <begin position="1"/>
        <end position="17"/>
    </location>
</feature>
<dbReference type="Gene3D" id="2.60.40.420">
    <property type="entry name" value="Cupredoxins - blue copper proteins"/>
    <property type="match status" value="3"/>
</dbReference>
<dbReference type="InterPro" id="IPR011707">
    <property type="entry name" value="Cu-oxidase-like_N"/>
</dbReference>
<accession>A0ABZ1FMG4</accession>
<feature type="domain" description="Plastocyanin-like" evidence="8">
    <location>
        <begin position="102"/>
        <end position="206"/>
    </location>
</feature>
<keyword evidence="5" id="KW-0732">Signal</keyword>
<organism evidence="9 10">
    <name type="scientific">Streptomyces decoyicus</name>
    <dbReference type="NCBI Taxonomy" id="249567"/>
    <lineage>
        <taxon>Bacteria</taxon>
        <taxon>Bacillati</taxon>
        <taxon>Actinomycetota</taxon>
        <taxon>Actinomycetes</taxon>
        <taxon>Kitasatosporales</taxon>
        <taxon>Streptomycetaceae</taxon>
        <taxon>Streptomyces</taxon>
    </lineage>
</organism>
<dbReference type="Pfam" id="PF07731">
    <property type="entry name" value="Cu-oxidase_2"/>
    <property type="match status" value="1"/>
</dbReference>
<feature type="region of interest" description="Disordered" evidence="4">
    <location>
        <begin position="50"/>
        <end position="83"/>
    </location>
</feature>
<dbReference type="InterPro" id="IPR002355">
    <property type="entry name" value="Cu_oxidase_Cu_BS"/>
</dbReference>
<dbReference type="EMBL" id="CP109106">
    <property type="protein sequence ID" value="WSB71638.1"/>
    <property type="molecule type" value="Genomic_DNA"/>
</dbReference>
<dbReference type="RefSeq" id="WP_326621283.1">
    <property type="nucleotide sequence ID" value="NZ_CP109106.1"/>
</dbReference>
<dbReference type="InterPro" id="IPR034279">
    <property type="entry name" value="CuRO_3_CopA"/>
</dbReference>
<dbReference type="Pfam" id="PF07732">
    <property type="entry name" value="Cu-oxidase_3"/>
    <property type="match status" value="1"/>
</dbReference>
<proteinExistence type="predicted"/>
<evidence type="ECO:0000256" key="1">
    <source>
        <dbReference type="ARBA" id="ARBA00022723"/>
    </source>
</evidence>
<evidence type="ECO:0000259" key="8">
    <source>
        <dbReference type="Pfam" id="PF07732"/>
    </source>
</evidence>
<dbReference type="InterPro" id="IPR001117">
    <property type="entry name" value="Cu-oxidase_2nd"/>
</dbReference>
<dbReference type="PANTHER" id="PTHR11709">
    <property type="entry name" value="MULTI-COPPER OXIDASE"/>
    <property type="match status" value="1"/>
</dbReference>
<feature type="region of interest" description="Disordered" evidence="4">
    <location>
        <begin position="241"/>
        <end position="281"/>
    </location>
</feature>
<sequence>MRTHSRRALFGAGIAVAGSGLLSGCATGTTGSGLHSGMDGMNGMNAMKGMNGTAPSPDTGGHTPSGYVSPDGPEVAEAERRRGAGPVRRFSLKATECRLDLGGRTVHTWAFGDELPGRQMRVTAGERIALTLHNRLPQPTTLHWHGLTVRNDMDGVPGVTQRSIRPGASFDYLFAVTTPGTHWVHPHSGLQLDRGLYAPLIVDDPREPLSYDDEWIVLLDDWVDGVDGSTPESVLKELHGGVDRGPMAHGSTEMAHDDAKGGGGSHPRHGRSRPADGPSRILKGARSRLLGHDAGDVDHPYHLVNGRTSRDPRTFRAKPGDRIRIRFINAGSETAYRVALGDHRMTVTHTDGFPVEHAETDALLIGMAERYDVIVTAGDGVFPLTVLAEGKGRSALGLLRTGSGEAPGPSARPRNLYGRILTADRFRAAESVRSVSRRPDRTLEMTLTGTMEKYDWAINGSPYTPDQRYPVEAGERVRIIFRNHTRMWHPMHLHGHTFELSNGGARKDTTILLPGRRVEVDFHADNPGLWMVHCHNIYHSESGMMTIIGYRKK</sequence>
<evidence type="ECO:0000313" key="10">
    <source>
        <dbReference type="Proteomes" id="UP001344251"/>
    </source>
</evidence>
<keyword evidence="2" id="KW-0560">Oxidoreductase</keyword>
<evidence type="ECO:0000313" key="9">
    <source>
        <dbReference type="EMBL" id="WSB71638.1"/>
    </source>
</evidence>
<dbReference type="InterPro" id="IPR045087">
    <property type="entry name" value="Cu-oxidase_fam"/>
</dbReference>
<evidence type="ECO:0000259" key="7">
    <source>
        <dbReference type="Pfam" id="PF07731"/>
    </source>
</evidence>
<evidence type="ECO:0000259" key="6">
    <source>
        <dbReference type="Pfam" id="PF00394"/>
    </source>
</evidence>
<feature type="domain" description="Plastocyanin-like" evidence="7">
    <location>
        <begin position="439"/>
        <end position="546"/>
    </location>
</feature>
<dbReference type="CDD" id="cd13870">
    <property type="entry name" value="CuRO_2_CopA_like_1"/>
    <property type="match status" value="1"/>
</dbReference>
<feature type="domain" description="Plastocyanin-like" evidence="6">
    <location>
        <begin position="302"/>
        <end position="385"/>
    </location>
</feature>
<keyword evidence="3" id="KW-0186">Copper</keyword>
<evidence type="ECO:0000256" key="4">
    <source>
        <dbReference type="SAM" id="MobiDB-lite"/>
    </source>
</evidence>
<dbReference type="Pfam" id="PF00394">
    <property type="entry name" value="Cu-oxidase"/>
    <property type="match status" value="1"/>
</dbReference>
<dbReference type="CDD" id="cd13896">
    <property type="entry name" value="CuRO_3_CopA"/>
    <property type="match status" value="1"/>
</dbReference>
<feature type="chain" id="PRO_5046606236" evidence="5">
    <location>
        <begin position="18"/>
        <end position="553"/>
    </location>
</feature>
<dbReference type="InterPro" id="IPR011706">
    <property type="entry name" value="Cu-oxidase_C"/>
</dbReference>
<dbReference type="SUPFAM" id="SSF49503">
    <property type="entry name" value="Cupredoxins"/>
    <property type="match status" value="3"/>
</dbReference>
<keyword evidence="10" id="KW-1185">Reference proteome</keyword>
<dbReference type="PANTHER" id="PTHR11709:SF394">
    <property type="entry name" value="FI03373P-RELATED"/>
    <property type="match status" value="1"/>
</dbReference>
<name>A0ABZ1FMG4_9ACTN</name>
<evidence type="ECO:0000256" key="2">
    <source>
        <dbReference type="ARBA" id="ARBA00023002"/>
    </source>
</evidence>
<evidence type="ECO:0000256" key="3">
    <source>
        <dbReference type="ARBA" id="ARBA00023008"/>
    </source>
</evidence>
<evidence type="ECO:0000256" key="5">
    <source>
        <dbReference type="SAM" id="SignalP"/>
    </source>
</evidence>
<dbReference type="PROSITE" id="PS51257">
    <property type="entry name" value="PROKAR_LIPOPROTEIN"/>
    <property type="match status" value="1"/>
</dbReference>
<dbReference type="Proteomes" id="UP001344251">
    <property type="component" value="Chromosome"/>
</dbReference>
<gene>
    <name evidence="9" type="ORF">OG863_28905</name>
</gene>
<dbReference type="InterPro" id="IPR008972">
    <property type="entry name" value="Cupredoxin"/>
</dbReference>
<reference evidence="9 10" key="1">
    <citation type="submission" date="2022-10" db="EMBL/GenBank/DDBJ databases">
        <title>The complete genomes of actinobacterial strains from the NBC collection.</title>
        <authorList>
            <person name="Joergensen T.S."/>
            <person name="Alvarez Arevalo M."/>
            <person name="Sterndorff E.B."/>
            <person name="Faurdal D."/>
            <person name="Vuksanovic O."/>
            <person name="Mourched A.-S."/>
            <person name="Charusanti P."/>
            <person name="Shaw S."/>
            <person name="Blin K."/>
            <person name="Weber T."/>
        </authorList>
    </citation>
    <scope>NUCLEOTIDE SEQUENCE [LARGE SCALE GENOMIC DNA]</scope>
    <source>
        <strain evidence="9 10">NBC 01774</strain>
    </source>
</reference>
<keyword evidence="1" id="KW-0479">Metal-binding</keyword>
<protein>
    <submittedName>
        <fullName evidence="9">Multicopper oxidase family protein</fullName>
    </submittedName>
</protein>